<protein>
    <submittedName>
        <fullName evidence="1">Uncharacterized protein</fullName>
    </submittedName>
</protein>
<reference evidence="1 2" key="1">
    <citation type="journal article" date="2022" name="Int. J. Syst. Evol. Microbiol.">
        <title>Noviherbaspirillum aridicola sp. nov., isolated from an arid soil in Pakistan.</title>
        <authorList>
            <person name="Khan I.U."/>
            <person name="Saqib M."/>
            <person name="Amin A."/>
            <person name="Hussain F."/>
            <person name="Li L."/>
            <person name="Liu Y.H."/>
            <person name="Fang B.Z."/>
            <person name="Ahmed I."/>
            <person name="Li W.J."/>
        </authorList>
    </citation>
    <scope>NUCLEOTIDE SEQUENCE [LARGE SCALE GENOMIC DNA]</scope>
    <source>
        <strain evidence="1 2">NCCP-691</strain>
    </source>
</reference>
<sequence length="83" mass="9617">MYLVYLRDAGGAIVGSVEHLSRREDAERSFARLVNDTSYDGFALRAVLVEDRQPIAVHRFDRPEDRAQSWRDRLDQIPFSSLH</sequence>
<dbReference type="RefSeq" id="WP_220809201.1">
    <property type="nucleotide sequence ID" value="NZ_BPMK01000012.1"/>
</dbReference>
<dbReference type="EMBL" id="BPMK01000012">
    <property type="protein sequence ID" value="GIZ52781.1"/>
    <property type="molecule type" value="Genomic_DNA"/>
</dbReference>
<proteinExistence type="predicted"/>
<name>A0ABQ4Q6W6_9BURK</name>
<keyword evidence="2" id="KW-1185">Reference proteome</keyword>
<organism evidence="1 2">
    <name type="scientific">Noviherbaspirillum aridicola</name>
    <dbReference type="NCBI Taxonomy" id="2849687"/>
    <lineage>
        <taxon>Bacteria</taxon>
        <taxon>Pseudomonadati</taxon>
        <taxon>Pseudomonadota</taxon>
        <taxon>Betaproteobacteria</taxon>
        <taxon>Burkholderiales</taxon>
        <taxon>Oxalobacteraceae</taxon>
        <taxon>Noviherbaspirillum</taxon>
    </lineage>
</organism>
<gene>
    <name evidence="1" type="ORF">NCCP691_27950</name>
</gene>
<accession>A0ABQ4Q6W6</accession>
<comment type="caution">
    <text evidence="1">The sequence shown here is derived from an EMBL/GenBank/DDBJ whole genome shotgun (WGS) entry which is preliminary data.</text>
</comment>
<evidence type="ECO:0000313" key="2">
    <source>
        <dbReference type="Proteomes" id="UP000887222"/>
    </source>
</evidence>
<evidence type="ECO:0000313" key="1">
    <source>
        <dbReference type="EMBL" id="GIZ52781.1"/>
    </source>
</evidence>
<dbReference type="Proteomes" id="UP000887222">
    <property type="component" value="Unassembled WGS sequence"/>
</dbReference>